<dbReference type="EMBL" id="BKCJ011783133">
    <property type="protein sequence ID" value="GFD52506.1"/>
    <property type="molecule type" value="Genomic_DNA"/>
</dbReference>
<sequence>MNMKITKNLLQVGVLGLSLLATGVMAAVSESEAAKLGTTLTPMGAEKAGNASNTIPAWSPMPKNAGAVDSKGFLANPYASEKPLFTITAANFEQYKANLAPGQYAMF</sequence>
<feature type="chain" id="PRO_5025361538" description="DUF1329 domain-containing protein" evidence="1">
    <location>
        <begin position="27"/>
        <end position="107"/>
    </location>
</feature>
<organism evidence="2">
    <name type="scientific">Tanacetum cinerariifolium</name>
    <name type="common">Dalmatian daisy</name>
    <name type="synonym">Chrysanthemum cinerariifolium</name>
    <dbReference type="NCBI Taxonomy" id="118510"/>
    <lineage>
        <taxon>Eukaryota</taxon>
        <taxon>Viridiplantae</taxon>
        <taxon>Streptophyta</taxon>
        <taxon>Embryophyta</taxon>
        <taxon>Tracheophyta</taxon>
        <taxon>Spermatophyta</taxon>
        <taxon>Magnoliopsida</taxon>
        <taxon>eudicotyledons</taxon>
        <taxon>Gunneridae</taxon>
        <taxon>Pentapetalae</taxon>
        <taxon>asterids</taxon>
        <taxon>campanulids</taxon>
        <taxon>Asterales</taxon>
        <taxon>Asteraceae</taxon>
        <taxon>Asteroideae</taxon>
        <taxon>Anthemideae</taxon>
        <taxon>Anthemidinae</taxon>
        <taxon>Tanacetum</taxon>
    </lineage>
</organism>
<feature type="non-terminal residue" evidence="2">
    <location>
        <position position="107"/>
    </location>
</feature>
<comment type="caution">
    <text evidence="2">The sequence shown here is derived from an EMBL/GenBank/DDBJ whole genome shotgun (WGS) entry which is preliminary data.</text>
</comment>
<evidence type="ECO:0008006" key="3">
    <source>
        <dbReference type="Google" id="ProtNLM"/>
    </source>
</evidence>
<accession>A0A699X3N5</accession>
<dbReference type="AlphaFoldDB" id="A0A699X3N5"/>
<keyword evidence="1" id="KW-0732">Signal</keyword>
<feature type="signal peptide" evidence="1">
    <location>
        <begin position="1"/>
        <end position="26"/>
    </location>
</feature>
<evidence type="ECO:0000256" key="1">
    <source>
        <dbReference type="SAM" id="SignalP"/>
    </source>
</evidence>
<gene>
    <name evidence="2" type="ORF">Tci_924475</name>
</gene>
<evidence type="ECO:0000313" key="2">
    <source>
        <dbReference type="EMBL" id="GFD52506.1"/>
    </source>
</evidence>
<protein>
    <recommendedName>
        <fullName evidence="3">DUF1329 domain-containing protein</fullName>
    </recommendedName>
</protein>
<reference evidence="2" key="1">
    <citation type="journal article" date="2019" name="Sci. Rep.">
        <title>Draft genome of Tanacetum cinerariifolium, the natural source of mosquito coil.</title>
        <authorList>
            <person name="Yamashiro T."/>
            <person name="Shiraishi A."/>
            <person name="Satake H."/>
            <person name="Nakayama K."/>
        </authorList>
    </citation>
    <scope>NUCLEOTIDE SEQUENCE</scope>
</reference>
<name>A0A699X3N5_TANCI</name>
<proteinExistence type="predicted"/>